<keyword evidence="3" id="KW-0238">DNA-binding</keyword>
<sequence>MGGVEQHWACAECARKCSKIHGARSPPSPLSFFKVMLGQFKKSLIVPPKFARLLQNLVGQNFYFEILNGRRWEVKLSKVDDHLAFQQGWNDFVSHHSIQVGEILVFKHVCTSSFVVQIFGVSGCERSFFPEIIDGEMHKGCPTHCLSFHKDERKCDTCRAHCCIGDKIPAKKRKLIRTIPRESFSSPFFRCESDGDFNKRKKPAPECLFKHLREDGRKCDKSTVPCCTKDKASARKRKFIKTTSCEIPSDARGDSNDPLKSSLHNVNNSNGPQTTISVNYSELPCIAVSEDQDKGQDESQMAPPDGCANLNVSLVSKDAERGQEGTQIVPTDPCPNMNFSQVDFPELPCKLSKTGSGKEQEAFFALPSEFIPTKVGTENANKLIVEEKSSFCTNSKMSQNSYGQKGNNCSPPTAENFSHSLTEILVSPTNCLEVSWNSVQSNLSKGLSCNNSVIELPNPSLTGENLVPGEDKSATTKDSMLDKPATTNNSANYPSIPSLKCSRNIETDSSKELSCKDLVIELPNPELSTEKVMHEDRSVSAKHNILDEFTPANIASSQSMASLECSENVGDGLIFNDMATHRFLVDEEGTCYIAENSVSNSGSNSTGTNLSKSDMDGAKCKVSFAPMAKEISFHCDITPKDLLAPIFRHRNGESTNETALIDTTNNDHHALNGHLDNVGNDAPAIPEENDDLSVRDAPQHMRKMPKSQEGSNTMSGSPREYGVKHDSVSHENVEKSKPYLKEAVLKAVKTEIMDPDDLSSPNTTYFSFSLVVTTLSWHELPEPLPSNCGKRRLEKKVVLLRDPSLRVWPVLYHESLRFTGFLGGWEAFVVANNVRKGDACHFETANHMESVLQVQISRASAN</sequence>
<reference evidence="8" key="1">
    <citation type="submission" date="2015-07" db="EMBL/GenBank/DDBJ databases">
        <title>Transcriptome Assembly of Anthurium amnicola.</title>
        <authorList>
            <person name="Suzuki J."/>
        </authorList>
    </citation>
    <scope>NUCLEOTIDE SEQUENCE</scope>
</reference>
<evidence type="ECO:0000256" key="3">
    <source>
        <dbReference type="ARBA" id="ARBA00023125"/>
    </source>
</evidence>
<accession>A0A1D1XE61</accession>
<keyword evidence="4" id="KW-0804">Transcription</keyword>
<dbReference type="InterPro" id="IPR015300">
    <property type="entry name" value="DNA-bd_pseudobarrel_sf"/>
</dbReference>
<dbReference type="Gene3D" id="2.40.330.10">
    <property type="entry name" value="DNA-binding pseudobarrel domain"/>
    <property type="match status" value="2"/>
</dbReference>
<dbReference type="SMART" id="SM01019">
    <property type="entry name" value="B3"/>
    <property type="match status" value="2"/>
</dbReference>
<evidence type="ECO:0000256" key="5">
    <source>
        <dbReference type="ARBA" id="ARBA00023242"/>
    </source>
</evidence>
<gene>
    <name evidence="8" type="primary">Os01g0905400</name>
    <name evidence="8" type="ORF">g.56224</name>
</gene>
<dbReference type="EMBL" id="GDJX01027340">
    <property type="protein sequence ID" value="JAT40596.1"/>
    <property type="molecule type" value="Transcribed_RNA"/>
</dbReference>
<feature type="compositionally biased region" description="Basic and acidic residues" evidence="6">
    <location>
        <begin position="469"/>
        <end position="481"/>
    </location>
</feature>
<protein>
    <submittedName>
        <fullName evidence="8">B3 domain-containing protein Os01g0905400</fullName>
    </submittedName>
</protein>
<evidence type="ECO:0000256" key="1">
    <source>
        <dbReference type="ARBA" id="ARBA00004123"/>
    </source>
</evidence>
<dbReference type="InterPro" id="IPR050655">
    <property type="entry name" value="Plant_B3_domain"/>
</dbReference>
<dbReference type="InterPro" id="IPR003340">
    <property type="entry name" value="B3_DNA-bd"/>
</dbReference>
<dbReference type="GO" id="GO:0003677">
    <property type="term" value="F:DNA binding"/>
    <property type="evidence" value="ECO:0007669"/>
    <property type="project" value="UniProtKB-KW"/>
</dbReference>
<evidence type="ECO:0000313" key="8">
    <source>
        <dbReference type="EMBL" id="JAT40596.1"/>
    </source>
</evidence>
<keyword evidence="5" id="KW-0539">Nucleus</keyword>
<dbReference type="PANTHER" id="PTHR31920:SF122">
    <property type="entry name" value="B3 DOMAIN-CONTAINING PROTEIN REM23"/>
    <property type="match status" value="1"/>
</dbReference>
<dbReference type="PANTHER" id="PTHR31920">
    <property type="entry name" value="B3 DOMAIN-CONTAINING"/>
    <property type="match status" value="1"/>
</dbReference>
<feature type="region of interest" description="Disordered" evidence="6">
    <location>
        <begin position="247"/>
        <end position="274"/>
    </location>
</feature>
<dbReference type="AlphaFoldDB" id="A0A1D1XE61"/>
<evidence type="ECO:0000256" key="2">
    <source>
        <dbReference type="ARBA" id="ARBA00023015"/>
    </source>
</evidence>
<evidence type="ECO:0000256" key="6">
    <source>
        <dbReference type="SAM" id="MobiDB-lite"/>
    </source>
</evidence>
<feature type="region of interest" description="Disordered" evidence="6">
    <location>
        <begin position="699"/>
        <end position="723"/>
    </location>
</feature>
<feature type="region of interest" description="Disordered" evidence="6">
    <location>
        <begin position="460"/>
        <end position="493"/>
    </location>
</feature>
<name>A0A1D1XE61_9ARAE</name>
<feature type="compositionally biased region" description="Polar residues" evidence="6">
    <location>
        <begin position="258"/>
        <end position="274"/>
    </location>
</feature>
<dbReference type="CDD" id="cd10017">
    <property type="entry name" value="B3_DNA"/>
    <property type="match status" value="2"/>
</dbReference>
<feature type="domain" description="TF-B3" evidence="7">
    <location>
        <begin position="763"/>
        <end position="860"/>
    </location>
</feature>
<evidence type="ECO:0000259" key="7">
    <source>
        <dbReference type="PROSITE" id="PS50863"/>
    </source>
</evidence>
<keyword evidence="2" id="KW-0805">Transcription regulation</keyword>
<feature type="domain" description="TF-B3" evidence="7">
    <location>
        <begin position="29"/>
        <end position="122"/>
    </location>
</feature>
<dbReference type="GO" id="GO:0005634">
    <property type="term" value="C:nucleus"/>
    <property type="evidence" value="ECO:0007669"/>
    <property type="project" value="UniProtKB-SubCell"/>
</dbReference>
<dbReference type="PROSITE" id="PS50863">
    <property type="entry name" value="B3"/>
    <property type="match status" value="2"/>
</dbReference>
<dbReference type="SUPFAM" id="SSF101936">
    <property type="entry name" value="DNA-binding pseudobarrel domain"/>
    <property type="match status" value="2"/>
</dbReference>
<comment type="subcellular location">
    <subcellularLocation>
        <location evidence="1">Nucleus</location>
    </subcellularLocation>
</comment>
<proteinExistence type="predicted"/>
<evidence type="ECO:0000256" key="4">
    <source>
        <dbReference type="ARBA" id="ARBA00023163"/>
    </source>
</evidence>
<dbReference type="Pfam" id="PF02362">
    <property type="entry name" value="B3"/>
    <property type="match status" value="2"/>
</dbReference>
<organism evidence="8">
    <name type="scientific">Anthurium amnicola</name>
    <dbReference type="NCBI Taxonomy" id="1678845"/>
    <lineage>
        <taxon>Eukaryota</taxon>
        <taxon>Viridiplantae</taxon>
        <taxon>Streptophyta</taxon>
        <taxon>Embryophyta</taxon>
        <taxon>Tracheophyta</taxon>
        <taxon>Spermatophyta</taxon>
        <taxon>Magnoliopsida</taxon>
        <taxon>Liliopsida</taxon>
        <taxon>Araceae</taxon>
        <taxon>Pothoideae</taxon>
        <taxon>Potheae</taxon>
        <taxon>Anthurium</taxon>
    </lineage>
</organism>